<dbReference type="AlphaFoldDB" id="A0A368L3A2"/>
<evidence type="ECO:0000313" key="7">
    <source>
        <dbReference type="Proteomes" id="UP000252357"/>
    </source>
</evidence>
<protein>
    <submittedName>
        <fullName evidence="6">CvpA family protein</fullName>
    </submittedName>
</protein>
<dbReference type="Pfam" id="PF02674">
    <property type="entry name" value="Colicin_V"/>
    <property type="match status" value="1"/>
</dbReference>
<dbReference type="InterPro" id="IPR003825">
    <property type="entry name" value="Colicin-V_CvpA"/>
</dbReference>
<comment type="caution">
    <text evidence="6">The sequence shown here is derived from an EMBL/GenBank/DDBJ whole genome shotgun (WGS) entry which is preliminary data.</text>
</comment>
<proteinExistence type="predicted"/>
<evidence type="ECO:0000256" key="5">
    <source>
        <dbReference type="SAM" id="Phobius"/>
    </source>
</evidence>
<name>A0A368L3A2_9BURK</name>
<sequence length="164" mass="17653">MTVFDYLFLFILGCSILISVLRGLVKELMSLVAWGVSFVAANVLGAPFAAMLPTVIPGELVRLLLAFVIVLIVSLLLLSLLSKVLVQLIQSAGLTLADRGLGIIFGFLRGSVIILTLVLGASFTALPQQAWWHEAIFRPYVEGALLLVQPWLPEAIAAQVARLG</sequence>
<evidence type="ECO:0000256" key="2">
    <source>
        <dbReference type="ARBA" id="ARBA00022692"/>
    </source>
</evidence>
<dbReference type="OrthoDB" id="9810601at2"/>
<dbReference type="EMBL" id="QPGB01000002">
    <property type="protein sequence ID" value="RCS58057.1"/>
    <property type="molecule type" value="Genomic_DNA"/>
</dbReference>
<dbReference type="Proteomes" id="UP000252357">
    <property type="component" value="Unassembled WGS sequence"/>
</dbReference>
<reference evidence="6 7" key="1">
    <citation type="journal article" date="2018" name="Int. J. Syst. Evol. Microbiol.">
        <title>Parvibium lacunae gen. nov., sp. nov., a new member of the family Alcaligenaceae isolated from a freshwater pond.</title>
        <authorList>
            <person name="Chen W.M."/>
            <person name="Xie P.B."/>
            <person name="Hsu M.Y."/>
            <person name="Sheu S.Y."/>
        </authorList>
    </citation>
    <scope>NUCLEOTIDE SEQUENCE [LARGE SCALE GENOMIC DNA]</scope>
    <source>
        <strain evidence="6 7">KMB9</strain>
    </source>
</reference>
<evidence type="ECO:0000256" key="3">
    <source>
        <dbReference type="ARBA" id="ARBA00022989"/>
    </source>
</evidence>
<feature type="transmembrane region" description="Helical" evidence="5">
    <location>
        <begin position="31"/>
        <end position="52"/>
    </location>
</feature>
<keyword evidence="7" id="KW-1185">Reference proteome</keyword>
<gene>
    <name evidence="6" type="ORF">DU000_04235</name>
</gene>
<dbReference type="PANTHER" id="PTHR36926">
    <property type="entry name" value="COLICIN V PRODUCTION PROTEIN"/>
    <property type="match status" value="1"/>
</dbReference>
<dbReference type="GO" id="GO:0016020">
    <property type="term" value="C:membrane"/>
    <property type="evidence" value="ECO:0007669"/>
    <property type="project" value="UniProtKB-SubCell"/>
</dbReference>
<organism evidence="6 7">
    <name type="scientific">Parvibium lacunae</name>
    <dbReference type="NCBI Taxonomy" id="1888893"/>
    <lineage>
        <taxon>Bacteria</taxon>
        <taxon>Pseudomonadati</taxon>
        <taxon>Pseudomonadota</taxon>
        <taxon>Betaproteobacteria</taxon>
        <taxon>Burkholderiales</taxon>
        <taxon>Alcaligenaceae</taxon>
        <taxon>Parvibium</taxon>
    </lineage>
</organism>
<feature type="transmembrane region" description="Helical" evidence="5">
    <location>
        <begin position="6"/>
        <end position="24"/>
    </location>
</feature>
<accession>A0A368L3A2</accession>
<dbReference type="InterPro" id="IPR052719">
    <property type="entry name" value="CvpA-like"/>
</dbReference>
<evidence type="ECO:0000256" key="1">
    <source>
        <dbReference type="ARBA" id="ARBA00004141"/>
    </source>
</evidence>
<evidence type="ECO:0000313" key="6">
    <source>
        <dbReference type="EMBL" id="RCS58057.1"/>
    </source>
</evidence>
<dbReference type="PANTHER" id="PTHR36926:SF1">
    <property type="entry name" value="COLICIN V PRODUCTION PROTEIN"/>
    <property type="match status" value="1"/>
</dbReference>
<evidence type="ECO:0000256" key="4">
    <source>
        <dbReference type="ARBA" id="ARBA00023136"/>
    </source>
</evidence>
<dbReference type="RefSeq" id="WP_114402144.1">
    <property type="nucleotide sequence ID" value="NZ_QPGB01000002.1"/>
</dbReference>
<comment type="subcellular location">
    <subcellularLocation>
        <location evidence="1">Membrane</location>
        <topology evidence="1">Multi-pass membrane protein</topology>
    </subcellularLocation>
</comment>
<keyword evidence="3 5" id="KW-1133">Transmembrane helix</keyword>
<keyword evidence="2 5" id="KW-0812">Transmembrane</keyword>
<dbReference type="GO" id="GO:0009403">
    <property type="term" value="P:toxin biosynthetic process"/>
    <property type="evidence" value="ECO:0007669"/>
    <property type="project" value="InterPro"/>
</dbReference>
<keyword evidence="4 5" id="KW-0472">Membrane</keyword>
<feature type="transmembrane region" description="Helical" evidence="5">
    <location>
        <begin position="101"/>
        <end position="123"/>
    </location>
</feature>
<feature type="transmembrane region" description="Helical" evidence="5">
    <location>
        <begin position="64"/>
        <end position="89"/>
    </location>
</feature>